<dbReference type="EMBL" id="JBHTGQ010000048">
    <property type="protein sequence ID" value="MFC7751557.1"/>
    <property type="molecule type" value="Genomic_DNA"/>
</dbReference>
<evidence type="ECO:0008006" key="4">
    <source>
        <dbReference type="Google" id="ProtNLM"/>
    </source>
</evidence>
<feature type="transmembrane region" description="Helical" evidence="1">
    <location>
        <begin position="204"/>
        <end position="223"/>
    </location>
</feature>
<dbReference type="RefSeq" id="WP_138790625.1">
    <property type="nucleotide sequence ID" value="NZ_JBHTGQ010000048.1"/>
</dbReference>
<sequence length="228" mass="26079">MNRIASVMKIHFRDRWMWLIVPWGFVLLPSFIVNYVISFFLSEPLYTGGLSSIYIYMMIAGVLTLHQTFPFAIGLSVRRTDYFLGTIAAVVANSALLSIVLFVFSTAEHDWTTRWGTDLHFFHLPHVHDGSPIELIVMSFAVLMHLFFLGFAISGVHRRFGAIGLYTFFALLLVSLTVVGFLGTYYEWWGRIFGWLAEHSAFQLAMWTVPVTVFYVIASYLLLRKATV</sequence>
<gene>
    <name evidence="2" type="ORF">ACFQWB_16695</name>
</gene>
<feature type="transmembrane region" description="Helical" evidence="1">
    <location>
        <begin position="53"/>
        <end position="75"/>
    </location>
</feature>
<accession>A0ABW2V5X6</accession>
<feature type="transmembrane region" description="Helical" evidence="1">
    <location>
        <begin position="16"/>
        <end position="41"/>
    </location>
</feature>
<keyword evidence="1" id="KW-0472">Membrane</keyword>
<protein>
    <recommendedName>
        <fullName evidence="4">ABC transporter permease</fullName>
    </recommendedName>
</protein>
<dbReference type="Proteomes" id="UP001596528">
    <property type="component" value="Unassembled WGS sequence"/>
</dbReference>
<evidence type="ECO:0000256" key="1">
    <source>
        <dbReference type="SAM" id="Phobius"/>
    </source>
</evidence>
<evidence type="ECO:0000313" key="2">
    <source>
        <dbReference type="EMBL" id="MFC7751557.1"/>
    </source>
</evidence>
<organism evidence="2 3">
    <name type="scientific">Paenibacillus thermoaerophilus</name>
    <dbReference type="NCBI Taxonomy" id="1215385"/>
    <lineage>
        <taxon>Bacteria</taxon>
        <taxon>Bacillati</taxon>
        <taxon>Bacillota</taxon>
        <taxon>Bacilli</taxon>
        <taxon>Bacillales</taxon>
        <taxon>Paenibacillaceae</taxon>
        <taxon>Paenibacillus</taxon>
    </lineage>
</organism>
<feature type="transmembrane region" description="Helical" evidence="1">
    <location>
        <begin position="135"/>
        <end position="156"/>
    </location>
</feature>
<feature type="transmembrane region" description="Helical" evidence="1">
    <location>
        <begin position="82"/>
        <end position="104"/>
    </location>
</feature>
<keyword evidence="3" id="KW-1185">Reference proteome</keyword>
<feature type="transmembrane region" description="Helical" evidence="1">
    <location>
        <begin position="163"/>
        <end position="184"/>
    </location>
</feature>
<keyword evidence="1" id="KW-0812">Transmembrane</keyword>
<reference evidence="3" key="1">
    <citation type="journal article" date="2019" name="Int. J. Syst. Evol. Microbiol.">
        <title>The Global Catalogue of Microorganisms (GCM) 10K type strain sequencing project: providing services to taxonomists for standard genome sequencing and annotation.</title>
        <authorList>
            <consortium name="The Broad Institute Genomics Platform"/>
            <consortium name="The Broad Institute Genome Sequencing Center for Infectious Disease"/>
            <person name="Wu L."/>
            <person name="Ma J."/>
        </authorList>
    </citation>
    <scope>NUCLEOTIDE SEQUENCE [LARGE SCALE GENOMIC DNA]</scope>
    <source>
        <strain evidence="3">JCM 18657</strain>
    </source>
</reference>
<proteinExistence type="predicted"/>
<evidence type="ECO:0000313" key="3">
    <source>
        <dbReference type="Proteomes" id="UP001596528"/>
    </source>
</evidence>
<keyword evidence="1" id="KW-1133">Transmembrane helix</keyword>
<comment type="caution">
    <text evidence="2">The sequence shown here is derived from an EMBL/GenBank/DDBJ whole genome shotgun (WGS) entry which is preliminary data.</text>
</comment>
<name>A0ABW2V5X6_9BACL</name>